<dbReference type="OrthoDB" id="3855780at2759"/>
<reference evidence="2" key="1">
    <citation type="submission" date="2020-06" db="EMBL/GenBank/DDBJ databases">
        <authorList>
            <person name="Onetto C."/>
        </authorList>
    </citation>
    <scope>NUCLEOTIDE SEQUENCE</scope>
</reference>
<evidence type="ECO:0000313" key="2">
    <source>
        <dbReference type="EMBL" id="CAD0094502.1"/>
    </source>
</evidence>
<proteinExistence type="predicted"/>
<dbReference type="Proteomes" id="UP000714618">
    <property type="component" value="Unassembled WGS sequence"/>
</dbReference>
<gene>
    <name evidence="2" type="ORF">AWRI4233_LOCUS4692</name>
</gene>
<feature type="region of interest" description="Disordered" evidence="1">
    <location>
        <begin position="1"/>
        <end position="28"/>
    </location>
</feature>
<dbReference type="AlphaFoldDB" id="A0A9N8JTP4"/>
<comment type="caution">
    <text evidence="2">The sequence shown here is derived from an EMBL/GenBank/DDBJ whole genome shotgun (WGS) entry which is preliminary data.</text>
</comment>
<sequence length="94" mass="10400">MSMMEFSSPLAAMHPPPCPPWGNRRDLPASRSMYQSQTVGPNSFNFKELSMKKTTPDYFTMRPAHGSSPTASLAADLSSNFHIDQRYAPHSAPV</sequence>
<accession>A0A9N8JTP4</accession>
<keyword evidence="3" id="KW-1185">Reference proteome</keyword>
<organism evidence="2 3">
    <name type="scientific">Aureobasidium mustum</name>
    <dbReference type="NCBI Taxonomy" id="2773714"/>
    <lineage>
        <taxon>Eukaryota</taxon>
        <taxon>Fungi</taxon>
        <taxon>Dikarya</taxon>
        <taxon>Ascomycota</taxon>
        <taxon>Pezizomycotina</taxon>
        <taxon>Dothideomycetes</taxon>
        <taxon>Dothideomycetidae</taxon>
        <taxon>Dothideales</taxon>
        <taxon>Saccotheciaceae</taxon>
        <taxon>Aureobasidium</taxon>
    </lineage>
</organism>
<name>A0A9N8JTP4_9PEZI</name>
<dbReference type="EMBL" id="CAIJEO010000006">
    <property type="protein sequence ID" value="CAD0094502.1"/>
    <property type="molecule type" value="Genomic_DNA"/>
</dbReference>
<evidence type="ECO:0000313" key="3">
    <source>
        <dbReference type="Proteomes" id="UP000714618"/>
    </source>
</evidence>
<protein>
    <submittedName>
        <fullName evidence="2">Uncharacterized protein</fullName>
    </submittedName>
</protein>
<evidence type="ECO:0000256" key="1">
    <source>
        <dbReference type="SAM" id="MobiDB-lite"/>
    </source>
</evidence>